<dbReference type="STRING" id="341454.A0A4S2N561"/>
<dbReference type="SUPFAM" id="SSF51735">
    <property type="entry name" value="NAD(P)-binding Rossmann-fold domains"/>
    <property type="match status" value="1"/>
</dbReference>
<evidence type="ECO:0000313" key="5">
    <source>
        <dbReference type="Proteomes" id="UP000298138"/>
    </source>
</evidence>
<dbReference type="PANTHER" id="PTHR43245">
    <property type="entry name" value="BIFUNCTIONAL POLYMYXIN RESISTANCE PROTEIN ARNA"/>
    <property type="match status" value="1"/>
</dbReference>
<dbReference type="InParanoid" id="A0A4S2N561"/>
<dbReference type="FunCoup" id="A0A4S2N561">
    <property type="interactions" value="382"/>
</dbReference>
<keyword evidence="2" id="KW-0560">Oxidoreductase</keyword>
<dbReference type="GO" id="GO:0006694">
    <property type="term" value="P:steroid biosynthetic process"/>
    <property type="evidence" value="ECO:0007669"/>
    <property type="project" value="InterPro"/>
</dbReference>
<gene>
    <name evidence="4" type="ORF">EX30DRAFT_362222</name>
</gene>
<evidence type="ECO:0000313" key="4">
    <source>
        <dbReference type="EMBL" id="TGZ84317.1"/>
    </source>
</evidence>
<dbReference type="Proteomes" id="UP000298138">
    <property type="component" value="Unassembled WGS sequence"/>
</dbReference>
<sequence length="377" mass="41648">MSAAPSYPPDPPHTPIAQLTSVLVVGGCGFLGHHVVRQILSYHPTARVSVLDLRINVNQFPNVEYHAGDITDRARVDEVLRITKPSAVIDTVSPIAGLPREVQFKVNVEGTRTVLEASQAAGVKAFVWTSSASVCFDGRSDVINQDETAPYPEVPMDSYNETKAIGERMVLEANREGGMLTCALRLSGLFGEGDRQMLPGMLGVLARGQTKFQIGNNDNLFDFTYIGNSAYAHILAAEHLHVLLSHSSLPPKTPSTVDGEAFLITNGSPVYFWDMPRAIWALKGHFAPYHIVFPKQLGVVMGAGGEFVGWLLGKEPGFTRFKVKFSCWNRYFCIDKAKKMLGYKPLWDLQEGLVRGVKWFEEEEQRAKEQQAAKKGQ</sequence>
<dbReference type="EMBL" id="ML220113">
    <property type="protein sequence ID" value="TGZ84317.1"/>
    <property type="molecule type" value="Genomic_DNA"/>
</dbReference>
<accession>A0A4S2N561</accession>
<reference evidence="4 5" key="1">
    <citation type="submission" date="2019-04" db="EMBL/GenBank/DDBJ databases">
        <title>Comparative genomics and transcriptomics to analyze fruiting body development in filamentous ascomycetes.</title>
        <authorList>
            <consortium name="DOE Joint Genome Institute"/>
            <person name="Lutkenhaus R."/>
            <person name="Traeger S."/>
            <person name="Breuer J."/>
            <person name="Kuo A."/>
            <person name="Lipzen A."/>
            <person name="Pangilinan J."/>
            <person name="Dilworth D."/>
            <person name="Sandor L."/>
            <person name="Poggeler S."/>
            <person name="Barry K."/>
            <person name="Grigoriev I.V."/>
            <person name="Nowrousian M."/>
        </authorList>
    </citation>
    <scope>NUCLEOTIDE SEQUENCE [LARGE SCALE GENOMIC DNA]</scope>
    <source>
        <strain evidence="4 5">CBS 389.68</strain>
    </source>
</reference>
<dbReference type="InterPro" id="IPR036291">
    <property type="entry name" value="NAD(P)-bd_dom_sf"/>
</dbReference>
<comment type="similarity">
    <text evidence="1">Belongs to the 3-beta-HSD family.</text>
</comment>
<dbReference type="AlphaFoldDB" id="A0A4S2N561"/>
<dbReference type="InterPro" id="IPR050177">
    <property type="entry name" value="Lipid_A_modif_metabolic_enz"/>
</dbReference>
<keyword evidence="5" id="KW-1185">Reference proteome</keyword>
<dbReference type="InterPro" id="IPR002225">
    <property type="entry name" value="3Beta_OHSteriod_DH/Estase"/>
</dbReference>
<dbReference type="Gene3D" id="3.40.50.720">
    <property type="entry name" value="NAD(P)-binding Rossmann-like Domain"/>
    <property type="match status" value="1"/>
</dbReference>
<name>A0A4S2N561_9PEZI</name>
<evidence type="ECO:0000256" key="1">
    <source>
        <dbReference type="ARBA" id="ARBA00009219"/>
    </source>
</evidence>
<protein>
    <recommendedName>
        <fullName evidence="3">3-beta hydroxysteroid dehydrogenase/isomerase domain-containing protein</fullName>
    </recommendedName>
</protein>
<dbReference type="PANTHER" id="PTHR43245:SF51">
    <property type="entry name" value="SHORT CHAIN DEHYDROGENASE_REDUCTASE FAMILY 42E, MEMBER 2"/>
    <property type="match status" value="1"/>
</dbReference>
<proteinExistence type="inferred from homology"/>
<dbReference type="GO" id="GO:0016616">
    <property type="term" value="F:oxidoreductase activity, acting on the CH-OH group of donors, NAD or NADP as acceptor"/>
    <property type="evidence" value="ECO:0007669"/>
    <property type="project" value="InterPro"/>
</dbReference>
<dbReference type="Pfam" id="PF01073">
    <property type="entry name" value="3Beta_HSD"/>
    <property type="match status" value="1"/>
</dbReference>
<organism evidence="4 5">
    <name type="scientific">Ascodesmis nigricans</name>
    <dbReference type="NCBI Taxonomy" id="341454"/>
    <lineage>
        <taxon>Eukaryota</taxon>
        <taxon>Fungi</taxon>
        <taxon>Dikarya</taxon>
        <taxon>Ascomycota</taxon>
        <taxon>Pezizomycotina</taxon>
        <taxon>Pezizomycetes</taxon>
        <taxon>Pezizales</taxon>
        <taxon>Ascodesmidaceae</taxon>
        <taxon>Ascodesmis</taxon>
    </lineage>
</organism>
<dbReference type="OrthoDB" id="10058185at2759"/>
<evidence type="ECO:0000259" key="3">
    <source>
        <dbReference type="Pfam" id="PF01073"/>
    </source>
</evidence>
<feature type="domain" description="3-beta hydroxysteroid dehydrogenase/isomerase" evidence="3">
    <location>
        <begin position="23"/>
        <end position="294"/>
    </location>
</feature>
<evidence type="ECO:0000256" key="2">
    <source>
        <dbReference type="ARBA" id="ARBA00023002"/>
    </source>
</evidence>